<proteinExistence type="predicted"/>
<accession>A0A178IIC5</accession>
<dbReference type="Gene3D" id="3.20.20.150">
    <property type="entry name" value="Divalent-metal-dependent TIM barrel enzymes"/>
    <property type="match status" value="1"/>
</dbReference>
<feature type="chain" id="PRO_5008088888" description="3-keto-disaccharide hydrolase domain-containing protein" evidence="1">
    <location>
        <begin position="24"/>
        <end position="503"/>
    </location>
</feature>
<dbReference type="InterPro" id="IPR010496">
    <property type="entry name" value="AL/BT2_dom"/>
</dbReference>
<dbReference type="PANTHER" id="PTHR12110">
    <property type="entry name" value="HYDROXYPYRUVATE ISOMERASE"/>
    <property type="match status" value="1"/>
</dbReference>
<evidence type="ECO:0000256" key="1">
    <source>
        <dbReference type="SAM" id="SignalP"/>
    </source>
</evidence>
<feature type="signal peptide" evidence="1">
    <location>
        <begin position="1"/>
        <end position="23"/>
    </location>
</feature>
<sequence length="503" mass="55535">MKHFPRLAAFLLSLLTLHLSLFSADDPAAESHRLKLGMQAWTFKAPLTFAEAVERTSALGIRYIQAYRGQKIGGGIEGELLPDMDAATREKVLALLKKHNVTLASFGVYTPKTDEECRQLFAFAKAMGLRDLAIEPGMAKWPEILPVIEKLARETGVKAGIHNHPNPNRPSEYMASLKPYGSEIGLFADTGHWARSGWEPVAGLREVRERLVGVHFKDLTDFVRKAHDVPWGSGAGNAAGQIAELRRQKFDGVVYIEYEYRTPALPDEVAASVDWFNRANAAPLADLDANRVPPKGFTHDATAVTATKAPSGTKPWQGPKPLFAPDLANADCKPGSWAWENGVLTAKGGGDLWTKESYGDFYLSLEFRCAEKSNSGVFLRCSDTKNWLDNAIEVQILQGDAPSERELVGAIFDCLAPSRQVEIEPGKWHQYVISARGSRITVLLDGEQLVSMNLAQWKEPGKNPDGTPNKFKKAYKDMAPKGRIGLQYHGAPIEFRNLYIDPI</sequence>
<dbReference type="SUPFAM" id="SSF51658">
    <property type="entry name" value="Xylose isomerase-like"/>
    <property type="match status" value="1"/>
</dbReference>
<dbReference type="GO" id="GO:0016787">
    <property type="term" value="F:hydrolase activity"/>
    <property type="evidence" value="ECO:0007669"/>
    <property type="project" value="InterPro"/>
</dbReference>
<dbReference type="RefSeq" id="WP_068771558.1">
    <property type="nucleotide sequence ID" value="NZ_CP109796.1"/>
</dbReference>
<dbReference type="Proteomes" id="UP000078486">
    <property type="component" value="Unassembled WGS sequence"/>
</dbReference>
<dbReference type="Pfam" id="PF01261">
    <property type="entry name" value="AP_endonuc_2"/>
    <property type="match status" value="1"/>
</dbReference>
<keyword evidence="1" id="KW-0732">Signal</keyword>
<dbReference type="Pfam" id="PF06439">
    <property type="entry name" value="3keto-disac_hyd"/>
    <property type="match status" value="1"/>
</dbReference>
<keyword evidence="5" id="KW-1185">Reference proteome</keyword>
<dbReference type="InterPro" id="IPR013320">
    <property type="entry name" value="ConA-like_dom_sf"/>
</dbReference>
<evidence type="ECO:0000259" key="2">
    <source>
        <dbReference type="Pfam" id="PF01261"/>
    </source>
</evidence>
<dbReference type="AlphaFoldDB" id="A0A178IIC5"/>
<protein>
    <recommendedName>
        <fullName evidence="6">3-keto-disaccharide hydrolase domain-containing protein</fullName>
    </recommendedName>
</protein>
<dbReference type="InterPro" id="IPR013022">
    <property type="entry name" value="Xyl_isomerase-like_TIM-brl"/>
</dbReference>
<evidence type="ECO:0000313" key="4">
    <source>
        <dbReference type="EMBL" id="OAM88806.1"/>
    </source>
</evidence>
<organism evidence="4 5">
    <name type="scientific">Termitidicoccus mucosus</name>
    <dbReference type="NCBI Taxonomy" id="1184151"/>
    <lineage>
        <taxon>Bacteria</taxon>
        <taxon>Pseudomonadati</taxon>
        <taxon>Verrucomicrobiota</taxon>
        <taxon>Opitutia</taxon>
        <taxon>Opitutales</taxon>
        <taxon>Opitutaceae</taxon>
        <taxon>Termitidicoccus</taxon>
    </lineage>
</organism>
<dbReference type="InterPro" id="IPR050312">
    <property type="entry name" value="IolE/XylAMocC-like"/>
</dbReference>
<evidence type="ECO:0000313" key="5">
    <source>
        <dbReference type="Proteomes" id="UP000078486"/>
    </source>
</evidence>
<dbReference type="EMBL" id="LRRQ01000119">
    <property type="protein sequence ID" value="OAM88806.1"/>
    <property type="molecule type" value="Genomic_DNA"/>
</dbReference>
<feature type="domain" description="Xylose isomerase-like TIM barrel" evidence="2">
    <location>
        <begin position="54"/>
        <end position="278"/>
    </location>
</feature>
<comment type="caution">
    <text evidence="4">The sequence shown here is derived from an EMBL/GenBank/DDBJ whole genome shotgun (WGS) entry which is preliminary data.</text>
</comment>
<evidence type="ECO:0008006" key="6">
    <source>
        <dbReference type="Google" id="ProtNLM"/>
    </source>
</evidence>
<feature type="domain" description="3-keto-alpha-glucoside-1,2-lyase/3-keto-2-hydroxy-glucal hydratase" evidence="3">
    <location>
        <begin position="334"/>
        <end position="500"/>
    </location>
</feature>
<dbReference type="Gene3D" id="2.60.120.560">
    <property type="entry name" value="Exo-inulinase, domain 1"/>
    <property type="match status" value="1"/>
</dbReference>
<dbReference type="OrthoDB" id="184424at2"/>
<dbReference type="InterPro" id="IPR036237">
    <property type="entry name" value="Xyl_isomerase-like_sf"/>
</dbReference>
<dbReference type="SUPFAM" id="SSF49899">
    <property type="entry name" value="Concanavalin A-like lectins/glucanases"/>
    <property type="match status" value="1"/>
</dbReference>
<evidence type="ECO:0000259" key="3">
    <source>
        <dbReference type="Pfam" id="PF06439"/>
    </source>
</evidence>
<gene>
    <name evidence="4" type="ORF">AW736_17440</name>
</gene>
<name>A0A178IIC5_9BACT</name>
<dbReference type="STRING" id="1184151.AW736_17440"/>
<dbReference type="PANTHER" id="PTHR12110:SF41">
    <property type="entry name" value="INOSOSE DEHYDRATASE"/>
    <property type="match status" value="1"/>
</dbReference>
<reference evidence="4 5" key="1">
    <citation type="submission" date="2016-01" db="EMBL/GenBank/DDBJ databases">
        <title>High potential of lignocellulose degradation of a new Verrucomicrobia species.</title>
        <authorList>
            <person name="Wang Y."/>
            <person name="Shi Y."/>
            <person name="Qiu Z."/>
            <person name="Liu S."/>
            <person name="Yang H."/>
        </authorList>
    </citation>
    <scope>NUCLEOTIDE SEQUENCE [LARGE SCALE GENOMIC DNA]</scope>
    <source>
        <strain evidence="4 5">TSB47</strain>
    </source>
</reference>